<dbReference type="InterPro" id="IPR019757">
    <property type="entry name" value="Pept_S26A_signal_pept_1_Lys-AS"/>
</dbReference>
<evidence type="ECO:0000313" key="10">
    <source>
        <dbReference type="EMBL" id="MFC4351355.1"/>
    </source>
</evidence>
<keyword evidence="6 7" id="KW-0378">Hydrolase</keyword>
<evidence type="ECO:0000256" key="7">
    <source>
        <dbReference type="RuleBase" id="RU003993"/>
    </source>
</evidence>
<keyword evidence="11" id="KW-1185">Reference proteome</keyword>
<protein>
    <recommendedName>
        <fullName evidence="4 7">Signal peptidase I</fullName>
        <ecNumber evidence="3 7">3.4.21.89</ecNumber>
    </recommendedName>
</protein>
<reference evidence="11" key="1">
    <citation type="journal article" date="2019" name="Int. J. Syst. Evol. Microbiol.">
        <title>The Global Catalogue of Microorganisms (GCM) 10K type strain sequencing project: providing services to taxonomists for standard genome sequencing and annotation.</title>
        <authorList>
            <consortium name="The Broad Institute Genomics Platform"/>
            <consortium name="The Broad Institute Genome Sequencing Center for Infectious Disease"/>
            <person name="Wu L."/>
            <person name="Ma J."/>
        </authorList>
    </citation>
    <scope>NUCLEOTIDE SEQUENCE [LARGE SCALE GENOMIC DNA]</scope>
    <source>
        <strain evidence="11">CECT 8472</strain>
    </source>
</reference>
<dbReference type="NCBIfam" id="TIGR02227">
    <property type="entry name" value="sigpep_I_bact"/>
    <property type="match status" value="1"/>
</dbReference>
<comment type="subcellular location">
    <subcellularLocation>
        <location evidence="8">Membrane</location>
        <topology evidence="8">Single-pass type II membrane protein</topology>
    </subcellularLocation>
</comment>
<dbReference type="Pfam" id="PF10502">
    <property type="entry name" value="Peptidase_S26"/>
    <property type="match status" value="1"/>
</dbReference>
<feature type="domain" description="Peptidase S26" evidence="9">
    <location>
        <begin position="13"/>
        <end position="218"/>
    </location>
</feature>
<evidence type="ECO:0000259" key="9">
    <source>
        <dbReference type="Pfam" id="PF10502"/>
    </source>
</evidence>
<comment type="caution">
    <text evidence="10">The sequence shown here is derived from an EMBL/GenBank/DDBJ whole genome shotgun (WGS) entry which is preliminary data.</text>
</comment>
<dbReference type="EMBL" id="JBHSCW010000003">
    <property type="protein sequence ID" value="MFC4351355.1"/>
    <property type="molecule type" value="Genomic_DNA"/>
</dbReference>
<name>A0ABV8UL91_9PROT</name>
<dbReference type="Proteomes" id="UP001595799">
    <property type="component" value="Unassembled WGS sequence"/>
</dbReference>
<comment type="catalytic activity">
    <reaction evidence="1 7">
        <text>Cleavage of hydrophobic, N-terminal signal or leader sequences from secreted and periplasmic proteins.</text>
        <dbReference type="EC" id="3.4.21.89"/>
    </reaction>
</comment>
<keyword evidence="5 7" id="KW-0645">Protease</keyword>
<comment type="similarity">
    <text evidence="2 8">Belongs to the peptidase S26 family.</text>
</comment>
<evidence type="ECO:0000313" key="11">
    <source>
        <dbReference type="Proteomes" id="UP001595799"/>
    </source>
</evidence>
<accession>A0ABV8UL91</accession>
<evidence type="ECO:0000256" key="3">
    <source>
        <dbReference type="ARBA" id="ARBA00013208"/>
    </source>
</evidence>
<dbReference type="RefSeq" id="WP_382421690.1">
    <property type="nucleotide sequence ID" value="NZ_JBHSCW010000003.1"/>
</dbReference>
<dbReference type="PANTHER" id="PTHR43390:SF1">
    <property type="entry name" value="CHLOROPLAST PROCESSING PEPTIDASE"/>
    <property type="match status" value="1"/>
</dbReference>
<dbReference type="InterPro" id="IPR000223">
    <property type="entry name" value="Pept_S26A_signal_pept_1"/>
</dbReference>
<dbReference type="Gene3D" id="2.10.109.10">
    <property type="entry name" value="Umud Fragment, subunit A"/>
    <property type="match status" value="1"/>
</dbReference>
<dbReference type="InterPro" id="IPR019533">
    <property type="entry name" value="Peptidase_S26"/>
</dbReference>
<dbReference type="PRINTS" id="PR00727">
    <property type="entry name" value="LEADERPTASE"/>
</dbReference>
<evidence type="ECO:0000256" key="2">
    <source>
        <dbReference type="ARBA" id="ARBA00009370"/>
    </source>
</evidence>
<evidence type="ECO:0000256" key="1">
    <source>
        <dbReference type="ARBA" id="ARBA00000677"/>
    </source>
</evidence>
<dbReference type="PANTHER" id="PTHR43390">
    <property type="entry name" value="SIGNAL PEPTIDASE I"/>
    <property type="match status" value="1"/>
</dbReference>
<proteinExistence type="inferred from homology"/>
<evidence type="ECO:0000256" key="8">
    <source>
        <dbReference type="RuleBase" id="RU362042"/>
    </source>
</evidence>
<evidence type="ECO:0000256" key="6">
    <source>
        <dbReference type="ARBA" id="ARBA00022801"/>
    </source>
</evidence>
<dbReference type="InterPro" id="IPR036286">
    <property type="entry name" value="LexA/Signal_pep-like_sf"/>
</dbReference>
<dbReference type="SUPFAM" id="SSF51306">
    <property type="entry name" value="LexA/Signal peptidase"/>
    <property type="match status" value="1"/>
</dbReference>
<sequence>MTKKKTESGGIGETLRTVLYAVLIALVLRTFAYEPFSIPSGSMLPTLMVGDYLFVSKFSYGYSRHSFPMSLVPIEGRIFASEPERGDVAVFKLPSDDRTDYIKRIIGLPGDKIQVRDGLLYINGEPVEREQLGEGMVRSGGFPVRITEYRETLPNGVEHLIWERGSDEVFDNTPVFTVPEGHFFAMGDNRDSSQDSRSRNVGFIPKENLVGRAEFIFFSNNGSARFWEIWNWPSAIRFDRIFQPID</sequence>
<dbReference type="CDD" id="cd06530">
    <property type="entry name" value="S26_SPase_I"/>
    <property type="match status" value="1"/>
</dbReference>
<dbReference type="PROSITE" id="PS00501">
    <property type="entry name" value="SPASE_I_1"/>
    <property type="match status" value="1"/>
</dbReference>
<gene>
    <name evidence="10" type="primary">lepB</name>
    <name evidence="10" type="ORF">ACFOW6_07355</name>
</gene>
<dbReference type="InterPro" id="IPR019756">
    <property type="entry name" value="Pept_S26A_signal_pept_1_Ser-AS"/>
</dbReference>
<dbReference type="PROSITE" id="PS00760">
    <property type="entry name" value="SPASE_I_2"/>
    <property type="match status" value="1"/>
</dbReference>
<evidence type="ECO:0000256" key="5">
    <source>
        <dbReference type="ARBA" id="ARBA00022670"/>
    </source>
</evidence>
<organism evidence="10 11">
    <name type="scientific">Fodinicurvata halophila</name>
    <dbReference type="NCBI Taxonomy" id="1419723"/>
    <lineage>
        <taxon>Bacteria</taxon>
        <taxon>Pseudomonadati</taxon>
        <taxon>Pseudomonadota</taxon>
        <taxon>Alphaproteobacteria</taxon>
        <taxon>Rhodospirillales</taxon>
        <taxon>Rhodovibrionaceae</taxon>
        <taxon>Fodinicurvata</taxon>
    </lineage>
</organism>
<dbReference type="GO" id="GO:0009003">
    <property type="term" value="F:signal peptidase activity"/>
    <property type="evidence" value="ECO:0007669"/>
    <property type="project" value="UniProtKB-EC"/>
</dbReference>
<evidence type="ECO:0000256" key="4">
    <source>
        <dbReference type="ARBA" id="ARBA00019232"/>
    </source>
</evidence>
<dbReference type="EC" id="3.4.21.89" evidence="3 7"/>